<feature type="region of interest" description="Disordered" evidence="2">
    <location>
        <begin position="337"/>
        <end position="374"/>
    </location>
</feature>
<name>U6K7V6_9EIME</name>
<evidence type="ECO:0000313" key="4">
    <source>
        <dbReference type="Proteomes" id="UP000030744"/>
    </source>
</evidence>
<dbReference type="PANTHER" id="PTHR46007">
    <property type="entry name" value="MEDIATOR OF RNA POLYMERASE II TRANSCRIPTION SUBUNIT 12"/>
    <property type="match status" value="1"/>
</dbReference>
<dbReference type="GO" id="GO:0045944">
    <property type="term" value="P:positive regulation of transcription by RNA polymerase II"/>
    <property type="evidence" value="ECO:0007669"/>
    <property type="project" value="TreeGrafter"/>
</dbReference>
<gene>
    <name evidence="3" type="ORF">EMH_0059130</name>
</gene>
<dbReference type="GO" id="GO:0003713">
    <property type="term" value="F:transcription coactivator activity"/>
    <property type="evidence" value="ECO:0007669"/>
    <property type="project" value="TreeGrafter"/>
</dbReference>
<reference evidence="3" key="2">
    <citation type="submission" date="2013-10" db="EMBL/GenBank/DDBJ databases">
        <authorList>
            <person name="Aslett M."/>
        </authorList>
    </citation>
    <scope>NUCLEOTIDE SEQUENCE [LARGE SCALE GENOMIC DNA]</scope>
    <source>
        <strain evidence="3">Houghton</strain>
    </source>
</reference>
<dbReference type="GO" id="GO:0016592">
    <property type="term" value="C:mediator complex"/>
    <property type="evidence" value="ECO:0007669"/>
    <property type="project" value="TreeGrafter"/>
</dbReference>
<evidence type="ECO:0000256" key="1">
    <source>
        <dbReference type="SAM" id="Coils"/>
    </source>
</evidence>
<dbReference type="PANTHER" id="PTHR46007:SF8">
    <property type="entry name" value="C2H2-TYPE DOMAIN-CONTAINING PROTEIN"/>
    <property type="match status" value="1"/>
</dbReference>
<feature type="compositionally biased region" description="Basic and acidic residues" evidence="2">
    <location>
        <begin position="7"/>
        <end position="19"/>
    </location>
</feature>
<dbReference type="RefSeq" id="XP_013356653.1">
    <property type="nucleotide sequence ID" value="XM_013501199.1"/>
</dbReference>
<feature type="region of interest" description="Disordered" evidence="2">
    <location>
        <begin position="1"/>
        <end position="48"/>
    </location>
</feature>
<feature type="region of interest" description="Disordered" evidence="2">
    <location>
        <begin position="287"/>
        <end position="325"/>
    </location>
</feature>
<evidence type="ECO:0000313" key="3">
    <source>
        <dbReference type="EMBL" id="CDJ34090.1"/>
    </source>
</evidence>
<keyword evidence="4" id="KW-1185">Reference proteome</keyword>
<feature type="compositionally biased region" description="Low complexity" evidence="2">
    <location>
        <begin position="1443"/>
        <end position="1457"/>
    </location>
</feature>
<dbReference type="EMBL" id="HG686088">
    <property type="protein sequence ID" value="CDJ34090.1"/>
    <property type="molecule type" value="Genomic_DNA"/>
</dbReference>
<feature type="compositionally biased region" description="Low complexity" evidence="2">
    <location>
        <begin position="641"/>
        <end position="650"/>
    </location>
</feature>
<dbReference type="Proteomes" id="UP000030744">
    <property type="component" value="Unassembled WGS sequence"/>
</dbReference>
<evidence type="ECO:0000256" key="2">
    <source>
        <dbReference type="SAM" id="MobiDB-lite"/>
    </source>
</evidence>
<feature type="compositionally biased region" description="Basic residues" evidence="2">
    <location>
        <begin position="631"/>
        <end position="640"/>
    </location>
</feature>
<proteinExistence type="predicted"/>
<dbReference type="InterPro" id="IPR051647">
    <property type="entry name" value="Mediator_comp_sub12"/>
</dbReference>
<protein>
    <submittedName>
        <fullName evidence="3">Uncharacterized protein</fullName>
    </submittedName>
</protein>
<dbReference type="OrthoDB" id="346644at2759"/>
<feature type="compositionally biased region" description="Basic residues" evidence="2">
    <location>
        <begin position="293"/>
        <end position="303"/>
    </location>
</feature>
<feature type="compositionally biased region" description="Low complexity" evidence="2">
    <location>
        <begin position="659"/>
        <end position="668"/>
    </location>
</feature>
<keyword evidence="1" id="KW-0175">Coiled coil</keyword>
<feature type="coiled-coil region" evidence="1">
    <location>
        <begin position="1895"/>
        <end position="1922"/>
    </location>
</feature>
<reference evidence="3" key="1">
    <citation type="submission" date="2013-10" db="EMBL/GenBank/DDBJ databases">
        <title>Genomic analysis of the causative agents of coccidiosis in chickens.</title>
        <authorList>
            <person name="Reid A.J."/>
            <person name="Blake D."/>
            <person name="Billington K."/>
            <person name="Browne H."/>
            <person name="Dunn M."/>
            <person name="Hung S."/>
            <person name="Kawahara F."/>
            <person name="Miranda-Saavedra D."/>
            <person name="Mourier T."/>
            <person name="Nagra H."/>
            <person name="Otto T.D."/>
            <person name="Rawlings N."/>
            <person name="Sanchez A."/>
            <person name="Sanders M."/>
            <person name="Subramaniam C."/>
            <person name="Tay Y."/>
            <person name="Dear P."/>
            <person name="Doerig C."/>
            <person name="Gruber A."/>
            <person name="Parkinson J."/>
            <person name="Shirley M."/>
            <person name="Wan K.L."/>
            <person name="Berriman M."/>
            <person name="Tomley F."/>
            <person name="Pain A."/>
        </authorList>
    </citation>
    <scope>NUCLEOTIDE SEQUENCE [LARGE SCALE GENOMIC DNA]</scope>
    <source>
        <strain evidence="3">Houghton</strain>
    </source>
</reference>
<accession>U6K7V6</accession>
<feature type="compositionally biased region" description="Low complexity" evidence="2">
    <location>
        <begin position="354"/>
        <end position="374"/>
    </location>
</feature>
<feature type="region of interest" description="Disordered" evidence="2">
    <location>
        <begin position="624"/>
        <end position="668"/>
    </location>
</feature>
<sequence>MARRSPLRADGRGEARELAQQKQSHRIMGVETQVARGSDGSEASPSGGSACLTRGFYVTPQSACTSSREAGLLMKELRKHMQEQRQQQAAAATRAAAGEALMSVRDKLSKKTVRPSTLKLVRHPLNEVTLVPAGASTATKLKSSATAKTPDEFAGSNSTSSKKVELVDVSIQDKNLEEQILCACPDLRTLLRRGLTLLEFTEGLEQQEQQQVAQQQSQKHLEDHTTYLLVRRGLPKFFDFDWEALACFFLQAISQQQQVTQQQKHKQQQQLQTQQQQTQQQQHTQQQQQKQQQHTKQRQKQQKHNQQQQQRQQQKQGQQQKQRECMEQPNIQMPQEVKEVEQQQEPQGRQKASQQVQKPGQQQQQRGYGGKQVQRQAQGAVPCSALDVANKMSDNTLIWAHQLSLSLLLSFGTPSVSDDATSSSSCSSGSCSKSTTAGSVEVWALEKLNGEAAQISFCSQLKAWACCSKNVCLLLPAAAAAASSSKYTMPGTDAARAAASHMGADLLQQRGETELHLHEQPSSEQQLQQQAKERQAVELLRRLGADRVVSQPFLFEEHRRHPREHYALRVAAAWQQQLQQLAHSKDLRLTYGFGGGCAQVEELQQLLQSHTLVGELIDSEEKQHIVPPPKRQQHQHRKQKQQQQQQQLGRQQEERQQSKEQQQQQQKQQQAHAGRLAFFALVPHKLQSEGVGLCEPPCLSPGVSLPLLQSFGLETATVVAQLQAASPSELLLQLRQLERQREESCAGDTEGLVLYFCRCSSSRGNSSSSNNSSDSSFCQEGCTVVALAKAKTASYRMRRKLRERLKCLIRSCCFWEATAAAAVAATAACPAGRPTDKEGGGSHNVSCAVLEAFAAPAGVEDAEKASGSGVKGQLTAGTAAERVAAAKLAAAEAALRAQVAAIVGMYWCSALEGELSRFGSMLWSCVHQGSSSLLISEVLRLQNRQAAKQVLPKQLQRLDFDSLVTEESAHFRRAAAFACSLSAALLLALRCLPDPQNVSLLWQKQQSSHKLQLQKEQQEQLGTCNFGGVQLQKDISFLQDLIHGPVRQEKLMFSGCLFRFLLGYVDLRFLDFMADSRAFAAVAGAPKSWVAPSRELLTQLQRVNSSSRGIHGSLPFDLVRMADLQYAGAAVLEQLQGNDDKCSKGRTRKQGKHLRQQHQQHVQINELRRTLQPLTICIVAPPLLLTADQYQELQQVCLGRGCRLLLRHRACATACCCCCLHDSRSFCDVSAKAAASAVAADNCFSASLVVALGVDPHGSRMALKRLHQLLEQQQVENQHSGEQRSWDGIALVSQNGVIEGLRPCVPKKGVSSGSSTKANRFLAADAAVGKAILQAGSTAIAEGILALASKSCNAEKLQAACGTATETQHATQDLQAPLQAAINILGGRPPCIRLSSSLLTTERGEPEYGNWQRALEQVAAAVQGVKHTASYDSHSPAQNRPKAPLGPSHAAASSSGHQRAEAGFVDDRCKVMGTFTDAAWLSLEPSPAASVVALLPVGLPGSGKTTVVLEALRPALRQEFISRNTFSVGGVTGLVLWEGRPPLSAGRMDKVPTTEAAAAGTASATVTKTTASVAAATTTAAAGVAAAVAATPAPLESVFDCVCLLSSDEFTGEALRSLGYNAPTGSLYELCFEEATRAGPAARARLNSPYRQGDIGSLSSLHLDEKTMKAAIAEGRGRLRTSLNDFFTHLTETIVNRFLNEQQNQQEMKDKGSSAAAGSWRPLRVFVVVDRNHPPNAVSGRFYEVESLLHALQSTVLMRCGARVKVATAALLLPPDVAQGGYPVLLRQPGGCSKPRSITWNYPWSVKVVLRCMYRVLCRGNHATLAGGRQCRSTPLAGLADSSSDSDVAQDVKALHICLSFLSCFKGYCNIYDFLRIHPSVTHVLQLQTVLPIQQQQQQEHYQQENQQLQDQEQLLLRALSTLKPFSEPPKNECVYMALAASLRQYPPEGPVSGESQANQLASVRRCASELLQRVDSLFTAMEEPMQERGQLLQHQLQQPQHQQQQGYRQERHHHDMVPLCGRIQQPQGYVDRVAPKKGHMTSYKADTPPVFNLTLKLPTYFRVFLGAEKEALSSLTEQLMAAARSSGATSFPSVADICRNLKPVDSPHVTTFFLGGGTLKANRGEIEAANEWLDKQFSSASIHDLSCKDPTSQSNSSYSSFSPRILLLHELLASRRQINLYFKFQTTHLLLTDIGLACAALTPLSPVLPLAEPPPPQTSSGKTSIGGSTFLTEPLSGEPVGCLATSLEIDAGVGKCGPSCAVCGPHEVNRAPSGSHPLCMAANHYAHVTLGLSGDATAVMSNDAIAAADMAILQGIREKKLRADTPRPFRTSGPRNKVGVPEDVAKCRAANDAYQNLNCYSVGDSDDPQELIVFTGVPIKGRRSRLWVWSLPPEAQEELEGPLQAC</sequence>
<organism evidence="3 4">
    <name type="scientific">Eimeria mitis</name>
    <dbReference type="NCBI Taxonomy" id="44415"/>
    <lineage>
        <taxon>Eukaryota</taxon>
        <taxon>Sar</taxon>
        <taxon>Alveolata</taxon>
        <taxon>Apicomplexa</taxon>
        <taxon>Conoidasida</taxon>
        <taxon>Coccidia</taxon>
        <taxon>Eucoccidiorida</taxon>
        <taxon>Eimeriorina</taxon>
        <taxon>Eimeriidae</taxon>
        <taxon>Eimeria</taxon>
    </lineage>
</organism>
<dbReference type="GeneID" id="25380531"/>
<feature type="region of interest" description="Disordered" evidence="2">
    <location>
        <begin position="1429"/>
        <end position="1459"/>
    </location>
</feature>
<dbReference type="VEuPathDB" id="ToxoDB:EMH_0059130"/>
<feature type="compositionally biased region" description="Low complexity" evidence="2">
    <location>
        <begin position="304"/>
        <end position="320"/>
    </location>
</feature>